<name>A0A8H7U1D5_9APHY</name>
<comment type="caution">
    <text evidence="1">The sequence shown here is derived from an EMBL/GenBank/DDBJ whole genome shotgun (WGS) entry which is preliminary data.</text>
</comment>
<dbReference type="AlphaFoldDB" id="A0A8H7U1D5"/>
<evidence type="ECO:0000313" key="1">
    <source>
        <dbReference type="EMBL" id="KAF9813441.1"/>
    </source>
</evidence>
<dbReference type="Proteomes" id="UP000639403">
    <property type="component" value="Unassembled WGS sequence"/>
</dbReference>
<dbReference type="EMBL" id="JADOXO010000105">
    <property type="protein sequence ID" value="KAF9813441.1"/>
    <property type="molecule type" value="Genomic_DNA"/>
</dbReference>
<proteinExistence type="predicted"/>
<reference evidence="1" key="2">
    <citation type="journal article" name="Front. Microbiol.">
        <title>Degradative Capacity of Two Strains of Rhodonia placenta: From Phenotype to Genotype.</title>
        <authorList>
            <person name="Kolle M."/>
            <person name="Horta M.A.C."/>
            <person name="Nowrousian M."/>
            <person name="Ohm R.A."/>
            <person name="Benz J.P."/>
            <person name="Pilgard A."/>
        </authorList>
    </citation>
    <scope>NUCLEOTIDE SEQUENCE</scope>
    <source>
        <strain evidence="1">FPRL280</strain>
    </source>
</reference>
<protein>
    <submittedName>
        <fullName evidence="1">Uncharacterized protein</fullName>
    </submittedName>
</protein>
<evidence type="ECO:0000313" key="2">
    <source>
        <dbReference type="Proteomes" id="UP000639403"/>
    </source>
</evidence>
<reference evidence="1" key="1">
    <citation type="submission" date="2020-11" db="EMBL/GenBank/DDBJ databases">
        <authorList>
            <person name="Koelle M."/>
            <person name="Horta M.A.C."/>
            <person name="Nowrousian M."/>
            <person name="Ohm R.A."/>
            <person name="Benz P."/>
            <person name="Pilgard A."/>
        </authorList>
    </citation>
    <scope>NUCLEOTIDE SEQUENCE</scope>
    <source>
        <strain evidence="1">FPRL280</strain>
    </source>
</reference>
<organism evidence="1 2">
    <name type="scientific">Rhodonia placenta</name>
    <dbReference type="NCBI Taxonomy" id="104341"/>
    <lineage>
        <taxon>Eukaryota</taxon>
        <taxon>Fungi</taxon>
        <taxon>Dikarya</taxon>
        <taxon>Basidiomycota</taxon>
        <taxon>Agaricomycotina</taxon>
        <taxon>Agaricomycetes</taxon>
        <taxon>Polyporales</taxon>
        <taxon>Adustoporiaceae</taxon>
        <taxon>Rhodonia</taxon>
    </lineage>
</organism>
<gene>
    <name evidence="1" type="ORF">IEO21_05600</name>
</gene>
<sequence>MSSRGPEAPIIVYNDRAQCMYTTQLSLMGMTMPVDKHACHTVAPLFQHMC</sequence>
<accession>A0A8H7U1D5</accession>